<dbReference type="AlphaFoldDB" id="R0JWF6"/>
<dbReference type="OrthoDB" id="10263155at2759"/>
<dbReference type="RefSeq" id="XP_008027719.1">
    <property type="nucleotide sequence ID" value="XM_008029528.1"/>
</dbReference>
<evidence type="ECO:0000313" key="2">
    <source>
        <dbReference type="Proteomes" id="UP000016935"/>
    </source>
</evidence>
<dbReference type="Gene3D" id="3.90.1140.10">
    <property type="entry name" value="Cyclic phosphodiesterase"/>
    <property type="match status" value="1"/>
</dbReference>
<organism evidence="1 2">
    <name type="scientific">Exserohilum turcicum (strain 28A)</name>
    <name type="common">Northern leaf blight fungus</name>
    <name type="synonym">Setosphaeria turcica</name>
    <dbReference type="NCBI Taxonomy" id="671987"/>
    <lineage>
        <taxon>Eukaryota</taxon>
        <taxon>Fungi</taxon>
        <taxon>Dikarya</taxon>
        <taxon>Ascomycota</taxon>
        <taxon>Pezizomycotina</taxon>
        <taxon>Dothideomycetes</taxon>
        <taxon>Pleosporomycetidae</taxon>
        <taxon>Pleosporales</taxon>
        <taxon>Pleosporineae</taxon>
        <taxon>Pleosporaceae</taxon>
        <taxon>Exserohilum</taxon>
    </lineage>
</organism>
<protein>
    <recommendedName>
        <fullName evidence="3">2',3'-cyclic-nucleotide 3'-phosphodiesterase</fullName>
    </recommendedName>
</protein>
<accession>R0JWF6</accession>
<dbReference type="eggNOG" id="KOG2245">
    <property type="taxonomic scope" value="Eukaryota"/>
</dbReference>
<dbReference type="Pfam" id="PF13563">
    <property type="entry name" value="2_5_RNA_ligase2"/>
    <property type="match status" value="1"/>
</dbReference>
<dbReference type="InterPro" id="IPR009097">
    <property type="entry name" value="Cyclic_Pdiesterase"/>
</dbReference>
<gene>
    <name evidence="1" type="ORF">SETTUDRAFT_154859</name>
</gene>
<keyword evidence="2" id="KW-1185">Reference proteome</keyword>
<evidence type="ECO:0008006" key="3">
    <source>
        <dbReference type="Google" id="ProtNLM"/>
    </source>
</evidence>
<proteinExistence type="predicted"/>
<dbReference type="Proteomes" id="UP000016935">
    <property type="component" value="Unassembled WGS sequence"/>
</dbReference>
<name>R0JWF6_EXST2</name>
<sequence>MAKQLPAGGWRSGGAPGKFSAVSPHLSHKSALVLLPPSSISAPIEAVRRVHDKQFHRWPPHINLLYPFLSTPSEQSTQDETSSPELKRDIRMRVEKAVQNINSFRIFLGSNPPGVFHHSKKSKTVWLCPTTHLVQELQAALQAEFSEVDSDRRPFTPHLSVGQAHSQDGAGTLSAEITKSVSEFIAQDTNKDNAPIELEWHVDRVYVIERKGFNDRFKIIGSIDLGKE</sequence>
<reference evidence="1 2" key="2">
    <citation type="journal article" date="2013" name="PLoS Genet.">
        <title>Comparative genome structure, secondary metabolite, and effector coding capacity across Cochliobolus pathogens.</title>
        <authorList>
            <person name="Condon B.J."/>
            <person name="Leng Y."/>
            <person name="Wu D."/>
            <person name="Bushley K.E."/>
            <person name="Ohm R.A."/>
            <person name="Otillar R."/>
            <person name="Martin J."/>
            <person name="Schackwitz W."/>
            <person name="Grimwood J."/>
            <person name="MohdZainudin N."/>
            <person name="Xue C."/>
            <person name="Wang R."/>
            <person name="Manning V.A."/>
            <person name="Dhillon B."/>
            <person name="Tu Z.J."/>
            <person name="Steffenson B.J."/>
            <person name="Salamov A."/>
            <person name="Sun H."/>
            <person name="Lowry S."/>
            <person name="LaButti K."/>
            <person name="Han J."/>
            <person name="Copeland A."/>
            <person name="Lindquist E."/>
            <person name="Barry K."/>
            <person name="Schmutz J."/>
            <person name="Baker S.E."/>
            <person name="Ciuffetti L.M."/>
            <person name="Grigoriev I.V."/>
            <person name="Zhong S."/>
            <person name="Turgeon B.G."/>
        </authorList>
    </citation>
    <scope>NUCLEOTIDE SEQUENCE [LARGE SCALE GENOMIC DNA]</scope>
    <source>
        <strain evidence="2">28A</strain>
    </source>
</reference>
<dbReference type="SUPFAM" id="SSF55144">
    <property type="entry name" value="LigT-like"/>
    <property type="match status" value="1"/>
</dbReference>
<reference evidence="1 2" key="1">
    <citation type="journal article" date="2012" name="PLoS Pathog.">
        <title>Diverse lifestyles and strategies of plant pathogenesis encoded in the genomes of eighteen Dothideomycetes fungi.</title>
        <authorList>
            <person name="Ohm R.A."/>
            <person name="Feau N."/>
            <person name="Henrissat B."/>
            <person name="Schoch C.L."/>
            <person name="Horwitz B.A."/>
            <person name="Barry K.W."/>
            <person name="Condon B.J."/>
            <person name="Copeland A.C."/>
            <person name="Dhillon B."/>
            <person name="Glaser F."/>
            <person name="Hesse C.N."/>
            <person name="Kosti I."/>
            <person name="LaButti K."/>
            <person name="Lindquist E.A."/>
            <person name="Lucas S."/>
            <person name="Salamov A.A."/>
            <person name="Bradshaw R.E."/>
            <person name="Ciuffetti L."/>
            <person name="Hamelin R.C."/>
            <person name="Kema G.H.J."/>
            <person name="Lawrence C."/>
            <person name="Scott J.A."/>
            <person name="Spatafora J.W."/>
            <person name="Turgeon B.G."/>
            <person name="de Wit P.J.G.M."/>
            <person name="Zhong S."/>
            <person name="Goodwin S.B."/>
            <person name="Grigoriev I.V."/>
        </authorList>
    </citation>
    <scope>NUCLEOTIDE SEQUENCE [LARGE SCALE GENOMIC DNA]</scope>
    <source>
        <strain evidence="2">28A</strain>
    </source>
</reference>
<dbReference type="PANTHER" id="PTHR37474:SF1">
    <property type="entry name" value="2'-5' RNA LIGASE FAMILY PROTEIN"/>
    <property type="match status" value="1"/>
</dbReference>
<evidence type="ECO:0000313" key="1">
    <source>
        <dbReference type="EMBL" id="EOA85288.1"/>
    </source>
</evidence>
<dbReference type="GeneID" id="19397447"/>
<dbReference type="HOGENOM" id="CLU_082855_0_0_1"/>
<dbReference type="PANTHER" id="PTHR37474">
    <property type="entry name" value="RNA LIGASE/CYCLIC NUCLEOTIDE PHOSPHODIESTERASE"/>
    <property type="match status" value="1"/>
</dbReference>
<dbReference type="EMBL" id="KB908703">
    <property type="protein sequence ID" value="EOA85288.1"/>
    <property type="molecule type" value="Genomic_DNA"/>
</dbReference>